<evidence type="ECO:0000313" key="9">
    <source>
        <dbReference type="Proteomes" id="UP000232721"/>
    </source>
</evidence>
<feature type="transmembrane region" description="Helical" evidence="5">
    <location>
        <begin position="23"/>
        <end position="43"/>
    </location>
</feature>
<dbReference type="EMBL" id="CP019336">
    <property type="protein sequence ID" value="AUC21319.1"/>
    <property type="molecule type" value="Genomic_DNA"/>
</dbReference>
<dbReference type="Proteomes" id="UP001228636">
    <property type="component" value="Unassembled WGS sequence"/>
</dbReference>
<evidence type="ECO:0000313" key="10">
    <source>
        <dbReference type="Proteomes" id="UP001228636"/>
    </source>
</evidence>
<evidence type="ECO:0000256" key="1">
    <source>
        <dbReference type="ARBA" id="ARBA00004141"/>
    </source>
</evidence>
<dbReference type="EMBL" id="JAUFQH010000016">
    <property type="protein sequence ID" value="MDN3620965.1"/>
    <property type="molecule type" value="Genomic_DNA"/>
</dbReference>
<feature type="transmembrane region" description="Helical" evidence="5">
    <location>
        <begin position="113"/>
        <end position="132"/>
    </location>
</feature>
<evidence type="ECO:0000313" key="8">
    <source>
        <dbReference type="EMBL" id="MDN3620965.1"/>
    </source>
</evidence>
<feature type="transmembrane region" description="Helical" evidence="5">
    <location>
        <begin position="380"/>
        <end position="410"/>
    </location>
</feature>
<dbReference type="PANTHER" id="PTHR37422:SF13">
    <property type="entry name" value="LIPOPOLYSACCHARIDE BIOSYNTHESIS PROTEIN PA4999-RELATED"/>
    <property type="match status" value="1"/>
</dbReference>
<dbReference type="PANTHER" id="PTHR37422">
    <property type="entry name" value="TEICHURONIC ACID BIOSYNTHESIS PROTEIN TUAE"/>
    <property type="match status" value="1"/>
</dbReference>
<organism evidence="8 10">
    <name type="scientific">Polaribacter sejongensis</name>
    <dbReference type="NCBI Taxonomy" id="985043"/>
    <lineage>
        <taxon>Bacteria</taxon>
        <taxon>Pseudomonadati</taxon>
        <taxon>Bacteroidota</taxon>
        <taxon>Flavobacteriia</taxon>
        <taxon>Flavobacteriales</taxon>
        <taxon>Flavobacteriaceae</taxon>
    </lineage>
</organism>
<evidence type="ECO:0000256" key="4">
    <source>
        <dbReference type="ARBA" id="ARBA00023136"/>
    </source>
</evidence>
<gene>
    <name evidence="7" type="ORF">BTO15_04005</name>
    <name evidence="8" type="ORF">QWY81_15975</name>
</gene>
<dbReference type="GO" id="GO:0016020">
    <property type="term" value="C:membrane"/>
    <property type="evidence" value="ECO:0007669"/>
    <property type="project" value="UniProtKB-SubCell"/>
</dbReference>
<protein>
    <submittedName>
        <fullName evidence="8">O-antigen ligase family protein</fullName>
    </submittedName>
</protein>
<name>A0AAJ1QZG9_9FLAO</name>
<dbReference type="RefSeq" id="WP_208890492.1">
    <property type="nucleotide sequence ID" value="NZ_CP019336.1"/>
</dbReference>
<evidence type="ECO:0000313" key="7">
    <source>
        <dbReference type="EMBL" id="AUC21319.1"/>
    </source>
</evidence>
<keyword evidence="3 5" id="KW-1133">Transmembrane helix</keyword>
<evidence type="ECO:0000256" key="3">
    <source>
        <dbReference type="ARBA" id="ARBA00022989"/>
    </source>
</evidence>
<sequence>MTLTIKKIWPVLLVVSFVLHREVTSIEVNTILLLVLTSFVVLLNKGKMIKRDFDVLSLLLLIICIGSFTAIFNKPSAYNFIRDLLYFTKPVLLILLGYFLTRLINDWKVVFKALIYLGVGYAVYHILHFVIFTNFNHPHIISHIRGVNGLSNIIEVFSIALIVLGNKYKEYSIFSKKSTKYICLFLLFTSFTLYFSRTMFVGLVLLVLGVLNYLKLNKKGLKYLGLLLLAITILYTYLFTVKIDRKGDGIENFLYKLKIAPSEIFSPKIDLNNHASLWDHWRAYEALRGLQGLNESPVSYVGGKGFGALVDLKFAAPISSEGTIRYIPILHNGYIFILYKTGVIGLLIYLYFLFSLYFQAYRKTDRLDTKNFGNLLSATSLYLIFSSLIITGLYNLQEETAIILGIFLYLKSNSNRKN</sequence>
<dbReference type="InterPro" id="IPR051533">
    <property type="entry name" value="WaaL-like"/>
</dbReference>
<comment type="subcellular location">
    <subcellularLocation>
        <location evidence="1">Membrane</location>
        <topology evidence="1">Multi-pass membrane protein</topology>
    </subcellularLocation>
</comment>
<feature type="transmembrane region" description="Helical" evidence="5">
    <location>
        <begin position="84"/>
        <end position="101"/>
    </location>
</feature>
<feature type="transmembrane region" description="Helical" evidence="5">
    <location>
        <begin position="144"/>
        <end position="164"/>
    </location>
</feature>
<evidence type="ECO:0000259" key="6">
    <source>
        <dbReference type="Pfam" id="PF04932"/>
    </source>
</evidence>
<feature type="domain" description="O-antigen ligase-related" evidence="6">
    <location>
        <begin position="183"/>
        <end position="350"/>
    </location>
</feature>
<reference evidence="7 9" key="2">
    <citation type="submission" date="2017-02" db="EMBL/GenBank/DDBJ databases">
        <title>Trade-off between light-utilization and light-protection in marine flavobacteria.</title>
        <authorList>
            <person name="Kumagai Y."/>
            <person name="Yoshizawa S."/>
            <person name="Kogure K."/>
            <person name="Iwasaki W."/>
        </authorList>
    </citation>
    <scope>NUCLEOTIDE SEQUENCE [LARGE SCALE GENOMIC DNA]</scope>
    <source>
        <strain evidence="7 9">KCTC 23670</strain>
    </source>
</reference>
<evidence type="ECO:0000256" key="5">
    <source>
        <dbReference type="SAM" id="Phobius"/>
    </source>
</evidence>
<reference evidence="8" key="3">
    <citation type="submission" date="2023-06" db="EMBL/GenBank/DDBJ databases">
        <authorList>
            <person name="Lucena T."/>
            <person name="Sun Q."/>
        </authorList>
    </citation>
    <scope>NUCLEOTIDE SEQUENCE</scope>
    <source>
        <strain evidence="8">CECT 8670</strain>
    </source>
</reference>
<feature type="transmembrane region" description="Helical" evidence="5">
    <location>
        <begin position="55"/>
        <end position="72"/>
    </location>
</feature>
<dbReference type="GO" id="GO:0016874">
    <property type="term" value="F:ligase activity"/>
    <property type="evidence" value="ECO:0007669"/>
    <property type="project" value="UniProtKB-KW"/>
</dbReference>
<accession>A0AAJ1QZG9</accession>
<dbReference type="Proteomes" id="UP000232721">
    <property type="component" value="Chromosome"/>
</dbReference>
<keyword evidence="4 5" id="KW-0472">Membrane</keyword>
<feature type="transmembrane region" description="Helical" evidence="5">
    <location>
        <begin position="223"/>
        <end position="241"/>
    </location>
</feature>
<dbReference type="Pfam" id="PF04932">
    <property type="entry name" value="Wzy_C"/>
    <property type="match status" value="1"/>
</dbReference>
<keyword evidence="9" id="KW-1185">Reference proteome</keyword>
<proteinExistence type="predicted"/>
<feature type="transmembrane region" description="Helical" evidence="5">
    <location>
        <begin position="334"/>
        <end position="360"/>
    </location>
</feature>
<keyword evidence="2 5" id="KW-0812">Transmembrane</keyword>
<evidence type="ECO:0000256" key="2">
    <source>
        <dbReference type="ARBA" id="ARBA00022692"/>
    </source>
</evidence>
<feature type="transmembrane region" description="Helical" evidence="5">
    <location>
        <begin position="184"/>
        <end position="211"/>
    </location>
</feature>
<keyword evidence="8" id="KW-0436">Ligase</keyword>
<dbReference type="AlphaFoldDB" id="A0AAJ1QZG9"/>
<reference evidence="8 10" key="1">
    <citation type="journal article" date="2014" name="Int. J. Syst. Evol. Microbiol.">
        <title>Complete genome sequence of Corynebacterium casei LMG S-19264T (=DSM 44701T), isolated from a smear-ripened cheese.</title>
        <authorList>
            <consortium name="US DOE Joint Genome Institute (JGI-PGF)"/>
            <person name="Walter F."/>
            <person name="Albersmeier A."/>
            <person name="Kalinowski J."/>
            <person name="Ruckert C."/>
        </authorList>
    </citation>
    <scope>NUCLEOTIDE SEQUENCE [LARGE SCALE GENOMIC DNA]</scope>
    <source>
        <strain evidence="8 10">CECT 8670</strain>
    </source>
</reference>
<dbReference type="InterPro" id="IPR007016">
    <property type="entry name" value="O-antigen_ligase-rel_domated"/>
</dbReference>